<feature type="compositionally biased region" description="Basic and acidic residues" evidence="3">
    <location>
        <begin position="274"/>
        <end position="285"/>
    </location>
</feature>
<evidence type="ECO:0000256" key="2">
    <source>
        <dbReference type="ARBA" id="ARBA00023242"/>
    </source>
</evidence>
<dbReference type="Proteomes" id="UP001279410">
    <property type="component" value="Unassembled WGS sequence"/>
</dbReference>
<dbReference type="Gene3D" id="2.30.42.10">
    <property type="match status" value="1"/>
</dbReference>
<feature type="region of interest" description="Disordered" evidence="3">
    <location>
        <begin position="423"/>
        <end position="443"/>
    </location>
</feature>
<feature type="region of interest" description="Disordered" evidence="3">
    <location>
        <begin position="1647"/>
        <end position="1745"/>
    </location>
</feature>
<accession>A0AAD3M524</accession>
<comment type="subcellular location">
    <subcellularLocation>
        <location evidence="1">Nucleus</location>
    </subcellularLocation>
</comment>
<feature type="compositionally biased region" description="Polar residues" evidence="3">
    <location>
        <begin position="287"/>
        <end position="298"/>
    </location>
</feature>
<sequence length="1745" mass="189355">MGDFVSAAATTAAIMCDCFHLAFPNWHAASSGTGAGRRLRGPEPGTEDDSICDEPTQFTEGERPRPQGSSPVEEYPETEKYSDSDKECEAEHDPHHKSRSGKKAKKSGLGSMFEKRSTPKMSKLKEVHSPESGVIVKTAKDGCAEGLIYGGGGKEGIFIKEVVPESPASKNLKLKEGDQVLSATVYFDNVSYEDAIQILEHAQAYKVKLCLKRKPDITETEPAIESDVIPEEDLYAPEMREQGKTKRRGDARISWPKFPSFGKGKKSRFTRSHSSSEADEQRKLELSPTTSDTESPIKSQDALKGKKRHKMKLSVLTKRGRISSSEDQDTDAPTTGQMSTDIYQTASDMLSPECLESLSGEAPEVYVTEDLKAAEDLRHEQNDQKLTEPQTIQHKVELISIDSTLKTADVTVALADKESLSGIKSPDEKKKKKERGEVKDVGAEEHTIPLAKFGGVSPDISVNVPHTDKDINIDGAEIKMLEKQGKGSKFKMPNLDISMPKVKGPKIDLSLSKKDVDVTPPEVKAEVKLPEAPETDITLGKVDVFVPVQKIEVEKPEQEIKPLEIEGELDGQGSKFKMPKFGVKMPKIKGPEFDLSLSRKDVDVTLPEAKAEVKLPQAPDVDVTLEKVDVSVPKQKIAVEKPELGIKPLGTEGELDGQGSKFKRPKFGIKMPGIKGPEFDLSLSKKDVDVTLPEAKTGVKLPDAPDLDGTLGDVDVSIPEQKIEVEKPELEIKPLHTDIEVDGQGSKFKIPKLGIKMPKLKGPEFDVSLSKKDTDVTLPEAKAVVKLPDAPEADVTLVRIDASVPEQKVEVEKPDFDIKTLQTEVELDGQGSKFKMPKFGIKMPKLKGPEFDLSLSKKDADITLPEAKVGVKLPEAPEVDVTLGSENISIPEKKVEIEKPDLNIKTQQTEVELEGQGSKFKMPKLGITMPKVKGPEIDFNLSKKDVDVTLPEAKVDIKLPDVGLKHPSAEMEIKPPGIKGAEKDAEGSPSKFKMPTFKLPKFGATPSVSAEVSSKTKDIQIPETQLKSPEGVAVDIAAPSIDIEGPSLDMQTTAAELDGKGSKFKMPKFGISLPKVKGPEIDLSLPKKDTVTLPEAKAAVKLPDAPEVDLGKVDASIPEGKMEVKKPELEIKPLQAEAELDGQGSKFEMPKFAIKMPKIKGPEFDLGLSRKDTDVTLPEAKAEVKLPDAPEVGVALGKVDVSIPEQKIEVKKTELEIKPLQTAVEVDGQGSKFKMPKFGIKMPKLKGPEFDLSLSKKDVDVTLPEAKAEVKLPEAPEVDVTLGSINVFIPEKKMGLEKPEVEFKPLQTESDFDGQGSKFKMPKFGISMPKGKGPEIDFSLSKKDVDVTLPEAKGEVKLPDIEVKPPSAKVEIKAPEIAAEKDAEGSPSKFKMPTLKLPKFGAATPNKDGDIDVTLPEAKAEVEVPEVELKEPSAKVEVKAPEIKVAAKGTEGSPSKFKMPTFKLPKFGVRTPSVSVELPDKDKDVKIDGADIDIPEEESAISIAAPSIDIEGPSIDLKTTGTEQDGKRGKFKMPYLGFSMPKAKGPKVDLSLSKKDVDITLPEATAEVKLPEVDLGEVDVSIPEAKMEVPKAKAEVKLPEAPKIAVEMKPPECEAEIDGHDGKFKIPKFGIKIPTPADRMTEVMNSLEPGTEDFSGGGAGGDQGTIFPDTHERYPKLSKRLPSIVVEPTDGAEVESGELRWPPDEPSSPDAQTERQSLGEQTADEGESSVGVDEEASGAEMQDSN</sequence>
<proteinExistence type="predicted"/>
<dbReference type="GO" id="GO:0043484">
    <property type="term" value="P:regulation of RNA splicing"/>
    <property type="evidence" value="ECO:0007669"/>
    <property type="project" value="TreeGrafter"/>
</dbReference>
<keyword evidence="2" id="KW-0539">Nucleus</keyword>
<evidence type="ECO:0000256" key="3">
    <source>
        <dbReference type="SAM" id="MobiDB-lite"/>
    </source>
</evidence>
<evidence type="ECO:0000313" key="5">
    <source>
        <dbReference type="EMBL" id="GLD47616.1"/>
    </source>
</evidence>
<name>A0AAD3M524_LATJO</name>
<dbReference type="PANTHER" id="PTHR23348">
    <property type="entry name" value="PERIAXIN/AHNAK"/>
    <property type="match status" value="1"/>
</dbReference>
<feature type="compositionally biased region" description="Basic and acidic residues" evidence="3">
    <location>
        <begin position="77"/>
        <end position="94"/>
    </location>
</feature>
<feature type="compositionally biased region" description="Basic and acidic residues" evidence="3">
    <location>
        <begin position="113"/>
        <end position="129"/>
    </location>
</feature>
<feature type="region of interest" description="Disordered" evidence="3">
    <location>
        <begin position="30"/>
        <end position="129"/>
    </location>
</feature>
<dbReference type="PROSITE" id="PS50106">
    <property type="entry name" value="PDZ"/>
    <property type="match status" value="1"/>
</dbReference>
<dbReference type="CDD" id="cd00136">
    <property type="entry name" value="PDZ_canonical"/>
    <property type="match status" value="1"/>
</dbReference>
<dbReference type="SUPFAM" id="SSF50156">
    <property type="entry name" value="PDZ domain-like"/>
    <property type="match status" value="1"/>
</dbReference>
<dbReference type="PANTHER" id="PTHR23348:SF16">
    <property type="entry name" value="LEUCINE RICH REPEAT FAMILY PROTEIN"/>
    <property type="match status" value="1"/>
</dbReference>
<evidence type="ECO:0000256" key="1">
    <source>
        <dbReference type="ARBA" id="ARBA00004123"/>
    </source>
</evidence>
<evidence type="ECO:0000313" key="6">
    <source>
        <dbReference type="Proteomes" id="UP001279410"/>
    </source>
</evidence>
<dbReference type="InterPro" id="IPR038990">
    <property type="entry name" value="LBH_dom"/>
</dbReference>
<feature type="region of interest" description="Disordered" evidence="3">
    <location>
        <begin position="222"/>
        <end position="338"/>
    </location>
</feature>
<feature type="compositionally biased region" description="Acidic residues" evidence="3">
    <location>
        <begin position="222"/>
        <end position="235"/>
    </location>
</feature>
<feature type="compositionally biased region" description="Polar residues" evidence="3">
    <location>
        <begin position="1709"/>
        <end position="1720"/>
    </location>
</feature>
<dbReference type="InterPro" id="IPR001478">
    <property type="entry name" value="PDZ"/>
</dbReference>
<feature type="compositionally biased region" description="Basic and acidic residues" evidence="3">
    <location>
        <begin position="238"/>
        <end position="251"/>
    </location>
</feature>
<dbReference type="InterPro" id="IPR052082">
    <property type="entry name" value="Myelin_sheath_structural"/>
</dbReference>
<dbReference type="InterPro" id="IPR036034">
    <property type="entry name" value="PDZ_sf"/>
</dbReference>
<dbReference type="Pfam" id="PF15317">
    <property type="entry name" value="Lbh"/>
    <property type="match status" value="1"/>
</dbReference>
<feature type="compositionally biased region" description="Acidic residues" evidence="3">
    <location>
        <begin position="1722"/>
        <end position="1737"/>
    </location>
</feature>
<reference evidence="5" key="1">
    <citation type="submission" date="2022-08" db="EMBL/GenBank/DDBJ databases">
        <title>Genome sequencing of akame (Lates japonicus).</title>
        <authorList>
            <person name="Hashiguchi Y."/>
            <person name="Takahashi H."/>
        </authorList>
    </citation>
    <scope>NUCLEOTIDE SEQUENCE</scope>
    <source>
        <strain evidence="5">Kochi</strain>
    </source>
</reference>
<dbReference type="EMBL" id="BRZM01000004">
    <property type="protein sequence ID" value="GLD47616.1"/>
    <property type="molecule type" value="Genomic_DNA"/>
</dbReference>
<gene>
    <name evidence="5" type="ORF">AKAME5_000173800</name>
</gene>
<dbReference type="GO" id="GO:0043034">
    <property type="term" value="C:costamere"/>
    <property type="evidence" value="ECO:0007669"/>
    <property type="project" value="TreeGrafter"/>
</dbReference>
<protein>
    <submittedName>
        <fullName evidence="5">Protein AHNAK2</fullName>
    </submittedName>
</protein>
<evidence type="ECO:0000259" key="4">
    <source>
        <dbReference type="PROSITE" id="PS50106"/>
    </source>
</evidence>
<organism evidence="5 6">
    <name type="scientific">Lates japonicus</name>
    <name type="common">Japanese lates</name>
    <dbReference type="NCBI Taxonomy" id="270547"/>
    <lineage>
        <taxon>Eukaryota</taxon>
        <taxon>Metazoa</taxon>
        <taxon>Chordata</taxon>
        <taxon>Craniata</taxon>
        <taxon>Vertebrata</taxon>
        <taxon>Euteleostomi</taxon>
        <taxon>Actinopterygii</taxon>
        <taxon>Neopterygii</taxon>
        <taxon>Teleostei</taxon>
        <taxon>Neoteleostei</taxon>
        <taxon>Acanthomorphata</taxon>
        <taxon>Carangaria</taxon>
        <taxon>Carangaria incertae sedis</taxon>
        <taxon>Centropomidae</taxon>
        <taxon>Lates</taxon>
    </lineage>
</organism>
<dbReference type="SMART" id="SM00228">
    <property type="entry name" value="PDZ"/>
    <property type="match status" value="1"/>
</dbReference>
<dbReference type="GO" id="GO:0005634">
    <property type="term" value="C:nucleus"/>
    <property type="evidence" value="ECO:0007669"/>
    <property type="project" value="UniProtKB-SubCell"/>
</dbReference>
<feature type="domain" description="PDZ" evidence="4">
    <location>
        <begin position="133"/>
        <end position="202"/>
    </location>
</feature>
<feature type="compositionally biased region" description="Basic residues" evidence="3">
    <location>
        <begin position="95"/>
        <end position="106"/>
    </location>
</feature>
<feature type="region of interest" description="Disordered" evidence="3">
    <location>
        <begin position="967"/>
        <end position="996"/>
    </location>
</feature>
<feature type="region of interest" description="Disordered" evidence="3">
    <location>
        <begin position="647"/>
        <end position="667"/>
    </location>
</feature>
<comment type="caution">
    <text evidence="5">The sequence shown here is derived from an EMBL/GenBank/DDBJ whole genome shotgun (WGS) entry which is preliminary data.</text>
</comment>
<keyword evidence="6" id="KW-1185">Reference proteome</keyword>